<proteinExistence type="predicted"/>
<accession>A0A402CBU4</accession>
<protein>
    <submittedName>
        <fullName evidence="2">Uncharacterized protein</fullName>
    </submittedName>
</protein>
<dbReference type="AlphaFoldDB" id="A0A402CBU4"/>
<evidence type="ECO:0000313" key="3">
    <source>
        <dbReference type="Proteomes" id="UP000287519"/>
    </source>
</evidence>
<evidence type="ECO:0000313" key="2">
    <source>
        <dbReference type="EMBL" id="GCE40957.1"/>
    </source>
</evidence>
<reference evidence="2 3" key="1">
    <citation type="submission" date="2018-11" db="EMBL/GenBank/DDBJ databases">
        <title>Microbial catabolism of amino acid.</title>
        <authorList>
            <person name="Hibi M."/>
            <person name="Ogawa J."/>
        </authorList>
    </citation>
    <scope>NUCLEOTIDE SEQUENCE [LARGE SCALE GENOMIC DNA]</scope>
    <source>
        <strain evidence="2 3">C31-06</strain>
    </source>
</reference>
<name>A0A402CBU4_RHOWR</name>
<gene>
    <name evidence="2" type="ORF">Rhow_004600</name>
</gene>
<dbReference type="EMBL" id="BHYM01000038">
    <property type="protein sequence ID" value="GCE40957.1"/>
    <property type="molecule type" value="Genomic_DNA"/>
</dbReference>
<feature type="compositionally biased region" description="Polar residues" evidence="1">
    <location>
        <begin position="71"/>
        <end position="87"/>
    </location>
</feature>
<feature type="region of interest" description="Disordered" evidence="1">
    <location>
        <begin position="64"/>
        <end position="87"/>
    </location>
</feature>
<organism evidence="2 3">
    <name type="scientific">Rhodococcus wratislaviensis</name>
    <name type="common">Tsukamurella wratislaviensis</name>
    <dbReference type="NCBI Taxonomy" id="44752"/>
    <lineage>
        <taxon>Bacteria</taxon>
        <taxon>Bacillati</taxon>
        <taxon>Actinomycetota</taxon>
        <taxon>Actinomycetes</taxon>
        <taxon>Mycobacteriales</taxon>
        <taxon>Nocardiaceae</taxon>
        <taxon>Rhodococcus</taxon>
    </lineage>
</organism>
<evidence type="ECO:0000256" key="1">
    <source>
        <dbReference type="SAM" id="MobiDB-lite"/>
    </source>
</evidence>
<dbReference type="Proteomes" id="UP000287519">
    <property type="component" value="Unassembled WGS sequence"/>
</dbReference>
<sequence>MFTMAVERAQQWYGISERTAERGYAELLNEGLIQTHIQKVPSPRLSPGVLRKIYHRALRGPFATDARKQLQDATTARTRAQQPKGSN</sequence>
<comment type="caution">
    <text evidence="2">The sequence shown here is derived from an EMBL/GenBank/DDBJ whole genome shotgun (WGS) entry which is preliminary data.</text>
</comment>
<keyword evidence="3" id="KW-1185">Reference proteome</keyword>